<dbReference type="InterPro" id="IPR036390">
    <property type="entry name" value="WH_DNA-bd_sf"/>
</dbReference>
<dbReference type="InterPro" id="IPR000835">
    <property type="entry name" value="HTH_MarR-typ"/>
</dbReference>
<dbReference type="PANTHER" id="PTHR33164">
    <property type="entry name" value="TRANSCRIPTIONAL REGULATOR, MARR FAMILY"/>
    <property type="match status" value="1"/>
</dbReference>
<keyword evidence="3" id="KW-1185">Reference proteome</keyword>
<dbReference type="Pfam" id="PF12802">
    <property type="entry name" value="MarR_2"/>
    <property type="match status" value="1"/>
</dbReference>
<dbReference type="Proteomes" id="UP001241072">
    <property type="component" value="Unassembled WGS sequence"/>
</dbReference>
<dbReference type="Gene3D" id="1.10.10.10">
    <property type="entry name" value="Winged helix-like DNA-binding domain superfamily/Winged helix DNA-binding domain"/>
    <property type="match status" value="1"/>
</dbReference>
<sequence>MATRPLTTTITAIERIAGAHRGAAVPVLHEIGLSETQGSLLWALGGSITSDLTMSEAAAALSCDASNLTLLARHLESLELAERIPDPADGRRKRLTLTDRGREVVDRMTRALGEATPLRSLTDAERATLDELLAKAVG</sequence>
<name>A0ABT9BPR5_9MICO</name>
<evidence type="ECO:0000259" key="1">
    <source>
        <dbReference type="PROSITE" id="PS50995"/>
    </source>
</evidence>
<dbReference type="SUPFAM" id="SSF46785">
    <property type="entry name" value="Winged helix' DNA-binding domain"/>
    <property type="match status" value="1"/>
</dbReference>
<gene>
    <name evidence="2" type="ORF">Q5716_10115</name>
</gene>
<comment type="caution">
    <text evidence="2">The sequence shown here is derived from an EMBL/GenBank/DDBJ whole genome shotgun (WGS) entry which is preliminary data.</text>
</comment>
<accession>A0ABT9BPR5</accession>
<reference evidence="2 3" key="1">
    <citation type="submission" date="2023-07" db="EMBL/GenBank/DDBJ databases">
        <title>Protaetiibacter sp. nov WY-16 isolated from soil.</title>
        <authorList>
            <person name="Liu B."/>
            <person name="Wan Y."/>
        </authorList>
    </citation>
    <scope>NUCLEOTIDE SEQUENCE [LARGE SCALE GENOMIC DNA]</scope>
    <source>
        <strain evidence="2 3">WY-16</strain>
    </source>
</reference>
<dbReference type="EMBL" id="JAUQUB010000002">
    <property type="protein sequence ID" value="MDO7882579.1"/>
    <property type="molecule type" value="Genomic_DNA"/>
</dbReference>
<dbReference type="InterPro" id="IPR039422">
    <property type="entry name" value="MarR/SlyA-like"/>
</dbReference>
<evidence type="ECO:0000313" key="2">
    <source>
        <dbReference type="EMBL" id="MDO7882579.1"/>
    </source>
</evidence>
<evidence type="ECO:0000313" key="3">
    <source>
        <dbReference type="Proteomes" id="UP001241072"/>
    </source>
</evidence>
<organism evidence="2 3">
    <name type="scientific">Antiquaquibacter soli</name>
    <dbReference type="NCBI Taxonomy" id="3064523"/>
    <lineage>
        <taxon>Bacteria</taxon>
        <taxon>Bacillati</taxon>
        <taxon>Actinomycetota</taxon>
        <taxon>Actinomycetes</taxon>
        <taxon>Micrococcales</taxon>
        <taxon>Microbacteriaceae</taxon>
        <taxon>Antiquaquibacter</taxon>
    </lineage>
</organism>
<proteinExistence type="predicted"/>
<dbReference type="PANTHER" id="PTHR33164:SF43">
    <property type="entry name" value="HTH-TYPE TRANSCRIPTIONAL REPRESSOR YETL"/>
    <property type="match status" value="1"/>
</dbReference>
<feature type="domain" description="HTH marR-type" evidence="1">
    <location>
        <begin position="1"/>
        <end position="138"/>
    </location>
</feature>
<dbReference type="PROSITE" id="PS50995">
    <property type="entry name" value="HTH_MARR_2"/>
    <property type="match status" value="1"/>
</dbReference>
<dbReference type="SMART" id="SM00347">
    <property type="entry name" value="HTH_MARR"/>
    <property type="match status" value="1"/>
</dbReference>
<dbReference type="InterPro" id="IPR036388">
    <property type="entry name" value="WH-like_DNA-bd_sf"/>
</dbReference>
<protein>
    <submittedName>
        <fullName evidence="2">MarR family transcriptional regulator</fullName>
    </submittedName>
</protein>
<dbReference type="RefSeq" id="WP_305003013.1">
    <property type="nucleotide sequence ID" value="NZ_JAUQUB010000002.1"/>
</dbReference>